<dbReference type="EMBL" id="OOIL02006481">
    <property type="protein sequence ID" value="VFQ97210.1"/>
    <property type="molecule type" value="Genomic_DNA"/>
</dbReference>
<evidence type="ECO:0000313" key="2">
    <source>
        <dbReference type="Proteomes" id="UP000595140"/>
    </source>
</evidence>
<name>A0A484N834_9ASTE</name>
<proteinExistence type="predicted"/>
<organism evidence="1 2">
    <name type="scientific">Cuscuta campestris</name>
    <dbReference type="NCBI Taxonomy" id="132261"/>
    <lineage>
        <taxon>Eukaryota</taxon>
        <taxon>Viridiplantae</taxon>
        <taxon>Streptophyta</taxon>
        <taxon>Embryophyta</taxon>
        <taxon>Tracheophyta</taxon>
        <taxon>Spermatophyta</taxon>
        <taxon>Magnoliopsida</taxon>
        <taxon>eudicotyledons</taxon>
        <taxon>Gunneridae</taxon>
        <taxon>Pentapetalae</taxon>
        <taxon>asterids</taxon>
        <taxon>lamiids</taxon>
        <taxon>Solanales</taxon>
        <taxon>Convolvulaceae</taxon>
        <taxon>Cuscuteae</taxon>
        <taxon>Cuscuta</taxon>
        <taxon>Cuscuta subgen. Grammica</taxon>
        <taxon>Cuscuta sect. Cleistogrammica</taxon>
    </lineage>
</organism>
<dbReference type="Proteomes" id="UP000595140">
    <property type="component" value="Unassembled WGS sequence"/>
</dbReference>
<protein>
    <submittedName>
        <fullName evidence="1">Uncharacterized protein</fullName>
    </submittedName>
</protein>
<gene>
    <name evidence="1" type="ORF">CCAM_LOCUS38986</name>
</gene>
<accession>A0A484N834</accession>
<keyword evidence="2" id="KW-1185">Reference proteome</keyword>
<reference evidence="1 2" key="1">
    <citation type="submission" date="2018-04" db="EMBL/GenBank/DDBJ databases">
        <authorList>
            <person name="Vogel A."/>
        </authorList>
    </citation>
    <scope>NUCLEOTIDE SEQUENCE [LARGE SCALE GENOMIC DNA]</scope>
</reference>
<feature type="non-terminal residue" evidence="1">
    <location>
        <position position="39"/>
    </location>
</feature>
<sequence length="39" mass="4565">MEICSNYRRLSNYDGNDKVGEFCSCFHSRSSVRFQPMIS</sequence>
<dbReference type="AlphaFoldDB" id="A0A484N834"/>
<evidence type="ECO:0000313" key="1">
    <source>
        <dbReference type="EMBL" id="VFQ97210.1"/>
    </source>
</evidence>